<dbReference type="GO" id="GO:0005886">
    <property type="term" value="C:plasma membrane"/>
    <property type="evidence" value="ECO:0007669"/>
    <property type="project" value="TreeGrafter"/>
</dbReference>
<evidence type="ECO:0000256" key="6">
    <source>
        <dbReference type="SAM" id="Phobius"/>
    </source>
</evidence>
<dbReference type="SUPFAM" id="SSF103473">
    <property type="entry name" value="MFS general substrate transporter"/>
    <property type="match status" value="1"/>
</dbReference>
<dbReference type="PANTHER" id="PTHR23501">
    <property type="entry name" value="MAJOR FACILITATOR SUPERFAMILY"/>
    <property type="match status" value="1"/>
</dbReference>
<keyword evidence="3 6" id="KW-0812">Transmembrane</keyword>
<feature type="transmembrane region" description="Helical" evidence="6">
    <location>
        <begin position="130"/>
        <end position="148"/>
    </location>
</feature>
<keyword evidence="5 6" id="KW-0472">Membrane</keyword>
<evidence type="ECO:0000256" key="2">
    <source>
        <dbReference type="ARBA" id="ARBA00022448"/>
    </source>
</evidence>
<feature type="transmembrane region" description="Helical" evidence="6">
    <location>
        <begin position="285"/>
        <end position="304"/>
    </location>
</feature>
<dbReference type="InterPro" id="IPR036259">
    <property type="entry name" value="MFS_trans_sf"/>
</dbReference>
<protein>
    <submittedName>
        <fullName evidence="7">MFS transporter</fullName>
    </submittedName>
</protein>
<dbReference type="PANTHER" id="PTHR23501:SF191">
    <property type="entry name" value="VACUOLAR BASIC AMINO ACID TRANSPORTER 4"/>
    <property type="match status" value="1"/>
</dbReference>
<evidence type="ECO:0000313" key="7">
    <source>
        <dbReference type="EMBL" id="QMT39488.1"/>
    </source>
</evidence>
<dbReference type="Gene3D" id="1.20.1250.20">
    <property type="entry name" value="MFS general substrate transporter like domains"/>
    <property type="match status" value="1"/>
</dbReference>
<evidence type="ECO:0000256" key="5">
    <source>
        <dbReference type="ARBA" id="ARBA00023136"/>
    </source>
</evidence>
<accession>A0A7D7S660</accession>
<sequence>MNFQADGYLFKPHEQPIMAGSPASPDHPARRRLAYLLIGLLLAATAGLQNGLLMAALPQLRGLLGLSPQEGGWIQVAYYMTYACMSILLFRVRQHYGLQRFVRLTLLLLLAGNLLQVVFESYLVELLARSASGIAASGLLVLAVFYLMQAFTGQAKLAGLALALGVMQFGTPLAQVWVPFLFAAGGMPAVFALQLALTLLCIGLVIRLPLPPAPTARVMSWLDWFSFALFASGIALLCAFLVQGRIVWWTTSWLGYLLAGGIALTGTALLIEWRRSKPMLDLRWIGAPQILAFGLTGAVVRLLTSEQTVGAAGLMAGLGVGSRQMVAFYGVVLAATVFGLVLSLVRLDVNDIRRPVVVALLGIAVGAWLDMHSGVDTRPEQLYFSQALIAFSAMYFLGPMMLEGMIRALARGPNYIMSFSAVFGLSQTLGGLAGAALCTAFLTVRTRTHLADITPHLTLTDPNVALHLHGLALSLAPLSNNAAVLQQQAVGTLVQQAATQAMVMAYNDLFALIGLLAAAAFVCTGLLWLDRRRRGINLLADEIQRLESMLLPQK</sequence>
<evidence type="ECO:0000256" key="3">
    <source>
        <dbReference type="ARBA" id="ARBA00022692"/>
    </source>
</evidence>
<reference evidence="7 8" key="1">
    <citation type="submission" date="2020-07" db="EMBL/GenBank/DDBJ databases">
        <title>Genomic diversity of species in the Neisseriaceae family.</title>
        <authorList>
            <person name="Vincent A.T."/>
            <person name="Bernet E."/>
            <person name="Veyrier F.J."/>
        </authorList>
    </citation>
    <scope>NUCLEOTIDE SEQUENCE [LARGE SCALE GENOMIC DNA]</scope>
    <source>
        <strain evidence="7 8">DSM 22244</strain>
    </source>
</reference>
<organism evidence="7 8">
    <name type="scientific">Neisseria shayeganii</name>
    <dbReference type="NCBI Taxonomy" id="607712"/>
    <lineage>
        <taxon>Bacteria</taxon>
        <taxon>Pseudomonadati</taxon>
        <taxon>Pseudomonadota</taxon>
        <taxon>Betaproteobacteria</taxon>
        <taxon>Neisseriales</taxon>
        <taxon>Neisseriaceae</taxon>
        <taxon>Neisseria</taxon>
    </lineage>
</organism>
<dbReference type="GO" id="GO:0022857">
    <property type="term" value="F:transmembrane transporter activity"/>
    <property type="evidence" value="ECO:0007669"/>
    <property type="project" value="TreeGrafter"/>
</dbReference>
<feature type="transmembrane region" description="Helical" evidence="6">
    <location>
        <begin position="160"/>
        <end position="183"/>
    </location>
</feature>
<feature type="transmembrane region" description="Helical" evidence="6">
    <location>
        <begin position="352"/>
        <end position="369"/>
    </location>
</feature>
<keyword evidence="4 6" id="KW-1133">Transmembrane helix</keyword>
<proteinExistence type="predicted"/>
<feature type="transmembrane region" description="Helical" evidence="6">
    <location>
        <begin position="222"/>
        <end position="242"/>
    </location>
</feature>
<gene>
    <name evidence="7" type="ORF">H3L94_06270</name>
</gene>
<feature type="transmembrane region" description="Helical" evidence="6">
    <location>
        <begin position="509"/>
        <end position="529"/>
    </location>
</feature>
<feature type="transmembrane region" description="Helical" evidence="6">
    <location>
        <begin position="254"/>
        <end position="273"/>
    </location>
</feature>
<dbReference type="Proteomes" id="UP000514752">
    <property type="component" value="Chromosome"/>
</dbReference>
<feature type="transmembrane region" description="Helical" evidence="6">
    <location>
        <begin position="33"/>
        <end position="52"/>
    </location>
</feature>
<dbReference type="AlphaFoldDB" id="A0A7D7S660"/>
<feature type="transmembrane region" description="Helical" evidence="6">
    <location>
        <begin position="72"/>
        <end position="92"/>
    </location>
</feature>
<dbReference type="RefSeq" id="WP_182121318.1">
    <property type="nucleotide sequence ID" value="NZ_CP059567.1"/>
</dbReference>
<feature type="transmembrane region" description="Helical" evidence="6">
    <location>
        <begin position="414"/>
        <end position="442"/>
    </location>
</feature>
<dbReference type="EMBL" id="CP059567">
    <property type="protein sequence ID" value="QMT39488.1"/>
    <property type="molecule type" value="Genomic_DNA"/>
</dbReference>
<evidence type="ECO:0000313" key="8">
    <source>
        <dbReference type="Proteomes" id="UP000514752"/>
    </source>
</evidence>
<dbReference type="KEGG" id="nsg:H3L94_06270"/>
<evidence type="ECO:0000256" key="1">
    <source>
        <dbReference type="ARBA" id="ARBA00004127"/>
    </source>
</evidence>
<comment type="subcellular location">
    <subcellularLocation>
        <location evidence="1">Endomembrane system</location>
        <topology evidence="1">Multi-pass membrane protein</topology>
    </subcellularLocation>
</comment>
<dbReference type="GO" id="GO:0012505">
    <property type="term" value="C:endomembrane system"/>
    <property type="evidence" value="ECO:0007669"/>
    <property type="project" value="UniProtKB-SubCell"/>
</dbReference>
<feature type="transmembrane region" description="Helical" evidence="6">
    <location>
        <begin position="324"/>
        <end position="345"/>
    </location>
</feature>
<feature type="transmembrane region" description="Helical" evidence="6">
    <location>
        <begin position="104"/>
        <end position="124"/>
    </location>
</feature>
<evidence type="ECO:0000256" key="4">
    <source>
        <dbReference type="ARBA" id="ARBA00022989"/>
    </source>
</evidence>
<feature type="transmembrane region" description="Helical" evidence="6">
    <location>
        <begin position="381"/>
        <end position="402"/>
    </location>
</feature>
<feature type="transmembrane region" description="Helical" evidence="6">
    <location>
        <begin position="189"/>
        <end position="210"/>
    </location>
</feature>
<keyword evidence="2" id="KW-0813">Transport</keyword>
<name>A0A7D7S660_9NEIS</name>